<dbReference type="Proteomes" id="UP001500221">
    <property type="component" value="Unassembled WGS sequence"/>
</dbReference>
<feature type="domain" description="Methyltransferase FkbM" evidence="1">
    <location>
        <begin position="83"/>
        <end position="242"/>
    </location>
</feature>
<dbReference type="InterPro" id="IPR029063">
    <property type="entry name" value="SAM-dependent_MTases_sf"/>
</dbReference>
<sequence>MGGAKPRLVPVKRAVAGALTSAPVAALVDRVTGGVIRSRGLRIDTRSPAVASSTRAALLFRMYESAEIRMVRTHLRSASHLVDLGASLGVVSSAAARLLPPGAEVTCVEANAQIAALTSANLARNAPHVRAGVINGAIDYTRSPGQAVSFVEADEHVGSAIDADGTRAGFTAPAVRLTDLVQGVKAFSLVMDIEGAEVGLLLAEAQTLQRCQQLVAELHATEHDGRRWEVPDILQLATSLGFTVTASYGNVFVLTRTPAPIGGPHA</sequence>
<dbReference type="NCBIfam" id="TIGR01444">
    <property type="entry name" value="fkbM_fam"/>
    <property type="match status" value="1"/>
</dbReference>
<dbReference type="InterPro" id="IPR006342">
    <property type="entry name" value="FkbM_mtfrase"/>
</dbReference>
<keyword evidence="3" id="KW-1185">Reference proteome</keyword>
<proteinExistence type="predicted"/>
<evidence type="ECO:0000313" key="2">
    <source>
        <dbReference type="EMBL" id="GAA5147587.1"/>
    </source>
</evidence>
<organism evidence="2 3">
    <name type="scientific">Nocardioides marinquilinus</name>
    <dbReference type="NCBI Taxonomy" id="1210400"/>
    <lineage>
        <taxon>Bacteria</taxon>
        <taxon>Bacillati</taxon>
        <taxon>Actinomycetota</taxon>
        <taxon>Actinomycetes</taxon>
        <taxon>Propionibacteriales</taxon>
        <taxon>Nocardioidaceae</taxon>
        <taxon>Nocardioides</taxon>
    </lineage>
</organism>
<dbReference type="Pfam" id="PF05050">
    <property type="entry name" value="Methyltransf_21"/>
    <property type="match status" value="1"/>
</dbReference>
<dbReference type="SUPFAM" id="SSF53335">
    <property type="entry name" value="S-adenosyl-L-methionine-dependent methyltransferases"/>
    <property type="match status" value="1"/>
</dbReference>
<dbReference type="Gene3D" id="3.40.50.150">
    <property type="entry name" value="Vaccinia Virus protein VP39"/>
    <property type="match status" value="1"/>
</dbReference>
<accession>A0ABP9PMK2</accession>
<reference evidence="3" key="1">
    <citation type="journal article" date="2019" name="Int. J. Syst. Evol. Microbiol.">
        <title>The Global Catalogue of Microorganisms (GCM) 10K type strain sequencing project: providing services to taxonomists for standard genome sequencing and annotation.</title>
        <authorList>
            <consortium name="The Broad Institute Genomics Platform"/>
            <consortium name="The Broad Institute Genome Sequencing Center for Infectious Disease"/>
            <person name="Wu L."/>
            <person name="Ma J."/>
        </authorList>
    </citation>
    <scope>NUCLEOTIDE SEQUENCE [LARGE SCALE GENOMIC DNA]</scope>
    <source>
        <strain evidence="3">JCM 18459</strain>
    </source>
</reference>
<evidence type="ECO:0000259" key="1">
    <source>
        <dbReference type="Pfam" id="PF05050"/>
    </source>
</evidence>
<dbReference type="EMBL" id="BAABKG010000002">
    <property type="protein sequence ID" value="GAA5147587.1"/>
    <property type="molecule type" value="Genomic_DNA"/>
</dbReference>
<protein>
    <recommendedName>
        <fullName evidence="1">Methyltransferase FkbM domain-containing protein</fullName>
    </recommendedName>
</protein>
<comment type="caution">
    <text evidence="2">The sequence shown here is derived from an EMBL/GenBank/DDBJ whole genome shotgun (WGS) entry which is preliminary data.</text>
</comment>
<gene>
    <name evidence="2" type="ORF">GCM10023340_20230</name>
</gene>
<evidence type="ECO:0000313" key="3">
    <source>
        <dbReference type="Proteomes" id="UP001500221"/>
    </source>
</evidence>
<name>A0ABP9PMK2_9ACTN</name>